<sequence>MTEMFSVLESMVPNVFPQAKRENIVGETIQYIQQLEEERKRLETLKKSQESTAVRPASSHCINGRNSAVNVMVAGNDVAFFGIQTAVNRRHLAVEIFGVFEKHGVEVLAASVSRNGVGHQLDLTVTAFVGGNGDRVEKIKSELLNL</sequence>
<proteinExistence type="predicted"/>
<dbReference type="EMBL" id="CM037153">
    <property type="protein sequence ID" value="KAH7856423.1"/>
    <property type="molecule type" value="Genomic_DNA"/>
</dbReference>
<accession>A0ACB7YSA0</accession>
<evidence type="ECO:0000313" key="1">
    <source>
        <dbReference type="EMBL" id="KAH7856423.1"/>
    </source>
</evidence>
<protein>
    <submittedName>
        <fullName evidence="1">Uncharacterized protein</fullName>
    </submittedName>
</protein>
<comment type="caution">
    <text evidence="1">The sequence shown here is derived from an EMBL/GenBank/DDBJ whole genome shotgun (WGS) entry which is preliminary data.</text>
</comment>
<keyword evidence="2" id="KW-1185">Reference proteome</keyword>
<name>A0ACB7YSA0_9ERIC</name>
<dbReference type="Proteomes" id="UP000828048">
    <property type="component" value="Chromosome 3"/>
</dbReference>
<evidence type="ECO:0000313" key="2">
    <source>
        <dbReference type="Proteomes" id="UP000828048"/>
    </source>
</evidence>
<reference evidence="1 2" key="1">
    <citation type="journal article" date="2021" name="Hortic Res">
        <title>High-quality reference genome and annotation aids understanding of berry development for evergreen blueberry (Vaccinium darrowii).</title>
        <authorList>
            <person name="Yu J."/>
            <person name="Hulse-Kemp A.M."/>
            <person name="Babiker E."/>
            <person name="Staton M."/>
        </authorList>
    </citation>
    <scope>NUCLEOTIDE SEQUENCE [LARGE SCALE GENOMIC DNA]</scope>
    <source>
        <strain evidence="2">cv. NJ 8807/NJ 8810</strain>
        <tissue evidence="1">Young leaf</tissue>
    </source>
</reference>
<organism evidence="1 2">
    <name type="scientific">Vaccinium darrowii</name>
    <dbReference type="NCBI Taxonomy" id="229202"/>
    <lineage>
        <taxon>Eukaryota</taxon>
        <taxon>Viridiplantae</taxon>
        <taxon>Streptophyta</taxon>
        <taxon>Embryophyta</taxon>
        <taxon>Tracheophyta</taxon>
        <taxon>Spermatophyta</taxon>
        <taxon>Magnoliopsida</taxon>
        <taxon>eudicotyledons</taxon>
        <taxon>Gunneridae</taxon>
        <taxon>Pentapetalae</taxon>
        <taxon>asterids</taxon>
        <taxon>Ericales</taxon>
        <taxon>Ericaceae</taxon>
        <taxon>Vaccinioideae</taxon>
        <taxon>Vaccinieae</taxon>
        <taxon>Vaccinium</taxon>
    </lineage>
</organism>
<gene>
    <name evidence="1" type="ORF">Vadar_001226</name>
</gene>